<accession>X1BLL5</accession>
<proteinExistence type="predicted"/>
<comment type="caution">
    <text evidence="1">The sequence shown here is derived from an EMBL/GenBank/DDBJ whole genome shotgun (WGS) entry which is preliminary data.</text>
</comment>
<reference evidence="1" key="1">
    <citation type="journal article" date="2014" name="Front. Microbiol.">
        <title>High frequency of phylogenetically diverse reductive dehalogenase-homologous genes in deep subseafloor sedimentary metagenomes.</title>
        <authorList>
            <person name="Kawai M."/>
            <person name="Futagami T."/>
            <person name="Toyoda A."/>
            <person name="Takaki Y."/>
            <person name="Nishi S."/>
            <person name="Hori S."/>
            <person name="Arai W."/>
            <person name="Tsubouchi T."/>
            <person name="Morono Y."/>
            <person name="Uchiyama I."/>
            <person name="Ito T."/>
            <person name="Fujiyama A."/>
            <person name="Inagaki F."/>
            <person name="Takami H."/>
        </authorList>
    </citation>
    <scope>NUCLEOTIDE SEQUENCE</scope>
    <source>
        <strain evidence="1">Expedition CK06-06</strain>
    </source>
</reference>
<protein>
    <submittedName>
        <fullName evidence="1">Uncharacterized protein</fullName>
    </submittedName>
</protein>
<sequence>KICEETRTCTKVFCSSKEESMESDGTGALITSEIVEILDAPFKVEKTKEGIISTDEQE</sequence>
<dbReference type="EMBL" id="BART01029002">
    <property type="protein sequence ID" value="GAG95905.1"/>
    <property type="molecule type" value="Genomic_DNA"/>
</dbReference>
<organism evidence="1">
    <name type="scientific">marine sediment metagenome</name>
    <dbReference type="NCBI Taxonomy" id="412755"/>
    <lineage>
        <taxon>unclassified sequences</taxon>
        <taxon>metagenomes</taxon>
        <taxon>ecological metagenomes</taxon>
    </lineage>
</organism>
<evidence type="ECO:0000313" key="1">
    <source>
        <dbReference type="EMBL" id="GAG95905.1"/>
    </source>
</evidence>
<gene>
    <name evidence="1" type="ORF">S01H4_50996</name>
</gene>
<name>X1BLL5_9ZZZZ</name>
<dbReference type="AlphaFoldDB" id="X1BLL5"/>
<feature type="non-terminal residue" evidence="1">
    <location>
        <position position="1"/>
    </location>
</feature>